<name>A0AA84Z718_9TREM</name>
<dbReference type="InterPro" id="IPR006595">
    <property type="entry name" value="CTLH_C"/>
</dbReference>
<dbReference type="SMART" id="SM00757">
    <property type="entry name" value="CRA"/>
    <property type="match status" value="1"/>
</dbReference>
<dbReference type="InterPro" id="IPR013144">
    <property type="entry name" value="CRA_dom"/>
</dbReference>
<dbReference type="PROSITE" id="PS50896">
    <property type="entry name" value="LISH"/>
    <property type="match status" value="1"/>
</dbReference>
<dbReference type="PANTHER" id="PTHR12864">
    <property type="entry name" value="RAN BINDING PROTEIN 9-RELATED"/>
    <property type="match status" value="1"/>
</dbReference>
<proteinExistence type="inferred from homology"/>
<evidence type="ECO:0008006" key="7">
    <source>
        <dbReference type="Google" id="ProtNLM"/>
    </source>
</evidence>
<feature type="compositionally biased region" description="Polar residues" evidence="2">
    <location>
        <begin position="886"/>
        <end position="904"/>
    </location>
</feature>
<evidence type="ECO:0000256" key="2">
    <source>
        <dbReference type="SAM" id="MobiDB-lite"/>
    </source>
</evidence>
<evidence type="ECO:0000256" key="1">
    <source>
        <dbReference type="ARBA" id="ARBA00006535"/>
    </source>
</evidence>
<dbReference type="SMART" id="SM00449">
    <property type="entry name" value="SPRY"/>
    <property type="match status" value="1"/>
</dbReference>
<dbReference type="InterPro" id="IPR050618">
    <property type="entry name" value="Ubq-SigPath_Reg"/>
</dbReference>
<sequence>MALPNGYDKLTKDFDSFWLKFYKSSYLSPDFQKLPRCWNVKDRSRSLRLSHFALTVSFSSGFNERSDSSYSGQEAACVRSDASIPLTTGIYYFEITLLNKGSNGCLSVGVSMKTSSLNKFPGSENNSFGYQSDGCVYHGSPTLSTKFGPRFNENDIIGCGVDFLSQSLFFTRNGIFLGKAFEGKVPVGAGTRLFPTIGLQGRGVRVTTNFGQHPFYFAFENHLKTERISRENKLIERTCKEDFAGIKIKELVSGYLVHHGYVATAKAFSYWSNLASSVQNSEFQKDQIQIFNEKISSRSNLMSSSSETNVDVNSDVTYKESNTSVLQRRHSDSSCLAPEITKSHLGQLPGIASMLHRRRLRALCRRCQYGRAAATLNRFYPQVLERCPELLVQLRCRQLIEMMRRHAVRRGRSHASNSGSDLNDSNSTTTPPKVQRVSGSLHVGSGCCVTNKPDKLSQDTSSSVQMIVDNGLPPLSMDVDPDNVLKAPSLENAVKVVGQKTKVDQDCNLFTELDDDLETADVEDEEDDDGFGVDDDTGVCIDTLLPHTNSKSKQSSNGSYVPSGMDADNGISPAGSTSKPTEDVSFNLSANSELDNDDEMRCLLRHVQFGRSLVNLVRQVRAKTGGLSLETERLLQQSVSLLAYPSPTSNDCPLRGLLDPVWRDTIASVINSAVLKAHDLPAQPALEHGLRALQRCFQDKNFVEAQTLGHFLLYHLTPAQIAKADEEVAALEASIEHQSGKRLRSSPSQSNGDQINDPDDNTSSGSHGNEINGHNAIRRRARRRRRRRVDGIVSESQSSEHTDECNSSVEEVNKEDDEEEEEDEEGRCNSEDDDDDFDNDDDEEDGSSAVPSRRPNTRSSQTASIGAQNDSGFSESRGSNGGSSGRTHSIYSSNTASLTPTGTVAPNIRLGRHTDLTRYLPSFLYSNHARLITSVSSSSVPTLHRSSAPSRRFTTLTTSARIDSNHSRRCETVDSHFDSAFRGLLSMSYPHRAEFLAAMDDALKAYAGSLLLTEDEQIVASNPQHEYLQRDPPSPTGGGSCT</sequence>
<evidence type="ECO:0000259" key="4">
    <source>
        <dbReference type="PROSITE" id="PS50897"/>
    </source>
</evidence>
<dbReference type="InterPro" id="IPR003877">
    <property type="entry name" value="SPRY_dom"/>
</dbReference>
<feature type="compositionally biased region" description="Polar residues" evidence="2">
    <location>
        <begin position="745"/>
        <end position="754"/>
    </location>
</feature>
<dbReference type="InterPro" id="IPR006594">
    <property type="entry name" value="LisH"/>
</dbReference>
<dbReference type="Pfam" id="PF00622">
    <property type="entry name" value="SPRY"/>
    <property type="match status" value="1"/>
</dbReference>
<comment type="similarity">
    <text evidence="1">Belongs to the RANBP9/10 family.</text>
</comment>
<dbReference type="Gene3D" id="2.60.120.920">
    <property type="match status" value="1"/>
</dbReference>
<evidence type="ECO:0000313" key="5">
    <source>
        <dbReference type="Proteomes" id="UP000050790"/>
    </source>
</evidence>
<feature type="compositionally biased region" description="Low complexity" evidence="2">
    <location>
        <begin position="416"/>
        <end position="430"/>
    </location>
</feature>
<dbReference type="InterPro" id="IPR001870">
    <property type="entry name" value="B30.2/SPRY"/>
</dbReference>
<evidence type="ECO:0000313" key="6">
    <source>
        <dbReference type="WBParaSite" id="SMRG1_11360.1"/>
    </source>
</evidence>
<feature type="region of interest" description="Disordered" evidence="2">
    <location>
        <begin position="733"/>
        <end position="907"/>
    </location>
</feature>
<feature type="compositionally biased region" description="Polar residues" evidence="2">
    <location>
        <begin position="574"/>
        <end position="584"/>
    </location>
</feature>
<feature type="region of interest" description="Disordered" evidence="2">
    <location>
        <begin position="545"/>
        <end position="584"/>
    </location>
</feature>
<dbReference type="PROSITE" id="PS50188">
    <property type="entry name" value="B302_SPRY"/>
    <property type="match status" value="1"/>
</dbReference>
<evidence type="ECO:0000259" key="3">
    <source>
        <dbReference type="PROSITE" id="PS50188"/>
    </source>
</evidence>
<dbReference type="WBParaSite" id="SMRG1_11360.1">
    <property type="protein sequence ID" value="SMRG1_11360.1"/>
    <property type="gene ID" value="SMRG1_11360"/>
</dbReference>
<dbReference type="PROSITE" id="PS50897">
    <property type="entry name" value="CTLH"/>
    <property type="match status" value="1"/>
</dbReference>
<feature type="compositionally biased region" description="Polar residues" evidence="2">
    <location>
        <begin position="546"/>
        <end position="560"/>
    </location>
</feature>
<feature type="domain" description="CTLH" evidence="4">
    <location>
        <begin position="353"/>
        <end position="410"/>
    </location>
</feature>
<feature type="compositionally biased region" description="Basic residues" evidence="2">
    <location>
        <begin position="776"/>
        <end position="788"/>
    </location>
</feature>
<dbReference type="SUPFAM" id="SSF49899">
    <property type="entry name" value="Concanavalin A-like lectins/glucanases"/>
    <property type="match status" value="1"/>
</dbReference>
<organism evidence="5 6">
    <name type="scientific">Schistosoma margrebowiei</name>
    <dbReference type="NCBI Taxonomy" id="48269"/>
    <lineage>
        <taxon>Eukaryota</taxon>
        <taxon>Metazoa</taxon>
        <taxon>Spiralia</taxon>
        <taxon>Lophotrochozoa</taxon>
        <taxon>Platyhelminthes</taxon>
        <taxon>Trematoda</taxon>
        <taxon>Digenea</taxon>
        <taxon>Strigeidida</taxon>
        <taxon>Schistosomatoidea</taxon>
        <taxon>Schistosomatidae</taxon>
        <taxon>Schistosoma</taxon>
    </lineage>
</organism>
<dbReference type="InterPro" id="IPR043136">
    <property type="entry name" value="B30.2/SPRY_sf"/>
</dbReference>
<feature type="compositionally biased region" description="Polar residues" evidence="2">
    <location>
        <begin position="857"/>
        <end position="870"/>
    </location>
</feature>
<feature type="region of interest" description="Disordered" evidence="2">
    <location>
        <begin position="408"/>
        <end position="441"/>
    </location>
</feature>
<feature type="compositionally biased region" description="Acidic residues" evidence="2">
    <location>
        <begin position="813"/>
        <end position="846"/>
    </location>
</feature>
<feature type="domain" description="B30.2/SPRY" evidence="3">
    <location>
        <begin position="16"/>
        <end position="215"/>
    </location>
</feature>
<dbReference type="AlphaFoldDB" id="A0AA84Z718"/>
<protein>
    <recommendedName>
        <fullName evidence="7">B30.2/SPRY domain-containing protein</fullName>
    </recommendedName>
</protein>
<dbReference type="InterPro" id="IPR013320">
    <property type="entry name" value="ConA-like_dom_sf"/>
</dbReference>
<reference evidence="6" key="1">
    <citation type="submission" date="2023-11" db="UniProtKB">
        <authorList>
            <consortium name="WormBaseParasite"/>
        </authorList>
    </citation>
    <scope>IDENTIFICATION</scope>
</reference>
<dbReference type="Proteomes" id="UP000050790">
    <property type="component" value="Unassembled WGS sequence"/>
</dbReference>
<accession>A0AA84Z718</accession>